<dbReference type="PANTHER" id="PTHR43544">
    <property type="entry name" value="SHORT-CHAIN DEHYDROGENASE/REDUCTASE"/>
    <property type="match status" value="1"/>
</dbReference>
<sequence>MNSIVVTGCNRGLGLGLVRSLVGRQDPPRTLIATCRDPDKAQELREIAEKHRNVHILSLNVRNYDSFKDFATQVSEIVKDDGLNVLFNNAGVSPKYTRINYVKVDQLLETFQTNTVAPIMLTKALLPLIKKASEKNAGLKMSCKRAAIINMSSILGSIESNKDGGLYPYKCSKAALNMATASLALDLKKDDVLVVSLHPGWVKTDMGGNNAPLGVDTSTESLVDLLHDMGPAHNGGFYQWDGKQLPW</sequence>
<keyword evidence="1" id="KW-0521">NADP</keyword>
<dbReference type="Proteomes" id="UP000695000">
    <property type="component" value="Unplaced"/>
</dbReference>
<dbReference type="PRINTS" id="PR00081">
    <property type="entry name" value="GDHRDH"/>
</dbReference>
<protein>
    <submittedName>
        <fullName evidence="5">C-factor</fullName>
    </submittedName>
</protein>
<dbReference type="Pfam" id="PF00106">
    <property type="entry name" value="adh_short"/>
    <property type="match status" value="1"/>
</dbReference>
<reference evidence="5" key="1">
    <citation type="submission" date="2025-08" db="UniProtKB">
        <authorList>
            <consortium name="RefSeq"/>
        </authorList>
    </citation>
    <scope>IDENTIFICATION</scope>
    <source>
        <tissue evidence="5">Whole Larva</tissue>
    </source>
</reference>
<evidence type="ECO:0000313" key="4">
    <source>
        <dbReference type="Proteomes" id="UP000695000"/>
    </source>
</evidence>
<dbReference type="Gene3D" id="3.40.50.720">
    <property type="entry name" value="NAD(P)-binding Rossmann-like Domain"/>
    <property type="match status" value="1"/>
</dbReference>
<dbReference type="InterPro" id="IPR036291">
    <property type="entry name" value="NAD(P)-bd_dom_sf"/>
</dbReference>
<gene>
    <name evidence="5" type="primary">LOC108564253</name>
</gene>
<proteinExistence type="inferred from homology"/>
<evidence type="ECO:0000256" key="2">
    <source>
        <dbReference type="ARBA" id="ARBA00023002"/>
    </source>
</evidence>
<comment type="similarity">
    <text evidence="3">Belongs to the short-chain dehydrogenases/reductases (SDR) family.</text>
</comment>
<dbReference type="GeneID" id="108564253"/>
<dbReference type="InterPro" id="IPR002347">
    <property type="entry name" value="SDR_fam"/>
</dbReference>
<organism evidence="4 5">
    <name type="scientific">Nicrophorus vespilloides</name>
    <name type="common">Boreal carrion beetle</name>
    <dbReference type="NCBI Taxonomy" id="110193"/>
    <lineage>
        <taxon>Eukaryota</taxon>
        <taxon>Metazoa</taxon>
        <taxon>Ecdysozoa</taxon>
        <taxon>Arthropoda</taxon>
        <taxon>Hexapoda</taxon>
        <taxon>Insecta</taxon>
        <taxon>Pterygota</taxon>
        <taxon>Neoptera</taxon>
        <taxon>Endopterygota</taxon>
        <taxon>Coleoptera</taxon>
        <taxon>Polyphaga</taxon>
        <taxon>Staphyliniformia</taxon>
        <taxon>Silphidae</taxon>
        <taxon>Nicrophorinae</taxon>
        <taxon>Nicrophorus</taxon>
    </lineage>
</organism>
<evidence type="ECO:0000313" key="5">
    <source>
        <dbReference type="RefSeq" id="XP_017778735.1"/>
    </source>
</evidence>
<accession>A0ABM1MVY5</accession>
<dbReference type="SUPFAM" id="SSF51735">
    <property type="entry name" value="NAD(P)-binding Rossmann-fold domains"/>
    <property type="match status" value="1"/>
</dbReference>
<dbReference type="PRINTS" id="PR00080">
    <property type="entry name" value="SDRFAMILY"/>
</dbReference>
<dbReference type="RefSeq" id="XP_017778735.1">
    <property type="nucleotide sequence ID" value="XM_017923246.1"/>
</dbReference>
<evidence type="ECO:0000256" key="3">
    <source>
        <dbReference type="RuleBase" id="RU000363"/>
    </source>
</evidence>
<dbReference type="InterPro" id="IPR051468">
    <property type="entry name" value="Fungal_SecMetab_SDRs"/>
</dbReference>
<dbReference type="PANTHER" id="PTHR43544:SF7">
    <property type="entry name" value="NADB-LER2"/>
    <property type="match status" value="1"/>
</dbReference>
<keyword evidence="2" id="KW-0560">Oxidoreductase</keyword>
<evidence type="ECO:0000256" key="1">
    <source>
        <dbReference type="ARBA" id="ARBA00022857"/>
    </source>
</evidence>
<name>A0ABM1MVY5_NICVS</name>
<keyword evidence="4" id="KW-1185">Reference proteome</keyword>
<dbReference type="CDD" id="cd05325">
    <property type="entry name" value="carb_red_sniffer_like_SDR_c"/>
    <property type="match status" value="1"/>
</dbReference>